<name>A0A2X0KDJ1_9ACTN</name>
<feature type="domain" description="ABC3 transporter permease C-terminal" evidence="8">
    <location>
        <begin position="298"/>
        <end position="410"/>
    </location>
</feature>
<feature type="transmembrane region" description="Helical" evidence="7">
    <location>
        <begin position="958"/>
        <end position="982"/>
    </location>
</feature>
<evidence type="ECO:0000256" key="3">
    <source>
        <dbReference type="ARBA" id="ARBA00022692"/>
    </source>
</evidence>
<proteinExistence type="inferred from homology"/>
<dbReference type="InterPro" id="IPR050250">
    <property type="entry name" value="Macrolide_Exporter_MacB"/>
</dbReference>
<evidence type="ECO:0000313" key="10">
    <source>
        <dbReference type="Proteomes" id="UP000248889"/>
    </source>
</evidence>
<dbReference type="Pfam" id="PF02687">
    <property type="entry name" value="FtsX"/>
    <property type="match status" value="2"/>
</dbReference>
<comment type="caution">
    <text evidence="9">The sequence shown here is derived from an EMBL/GenBank/DDBJ whole genome shotgun (WGS) entry which is preliminary data.</text>
</comment>
<dbReference type="EMBL" id="QKYN01000046">
    <property type="protein sequence ID" value="RAG85249.1"/>
    <property type="molecule type" value="Genomic_DNA"/>
</dbReference>
<dbReference type="InterPro" id="IPR003838">
    <property type="entry name" value="ABC3_permease_C"/>
</dbReference>
<keyword evidence="10" id="KW-1185">Reference proteome</keyword>
<keyword evidence="3 7" id="KW-0812">Transmembrane</keyword>
<evidence type="ECO:0000256" key="5">
    <source>
        <dbReference type="ARBA" id="ARBA00023136"/>
    </source>
</evidence>
<evidence type="ECO:0000256" key="7">
    <source>
        <dbReference type="SAM" id="Phobius"/>
    </source>
</evidence>
<dbReference type="PANTHER" id="PTHR30572">
    <property type="entry name" value="MEMBRANE COMPONENT OF TRANSPORTER-RELATED"/>
    <property type="match status" value="1"/>
</dbReference>
<evidence type="ECO:0000256" key="6">
    <source>
        <dbReference type="ARBA" id="ARBA00038076"/>
    </source>
</evidence>
<feature type="transmembrane region" description="Helical" evidence="7">
    <location>
        <begin position="1010"/>
        <end position="1037"/>
    </location>
</feature>
<feature type="transmembrane region" description="Helical" evidence="7">
    <location>
        <begin position="389"/>
        <end position="412"/>
    </location>
</feature>
<accession>A0A2X0KDJ1</accession>
<feature type="transmembrane region" description="Helical" evidence="7">
    <location>
        <begin position="424"/>
        <end position="446"/>
    </location>
</feature>
<evidence type="ECO:0000313" key="9">
    <source>
        <dbReference type="EMBL" id="RAG85249.1"/>
    </source>
</evidence>
<protein>
    <submittedName>
        <fullName evidence="9">ABC transporter permease</fullName>
    </submittedName>
</protein>
<feature type="transmembrane region" description="Helical" evidence="7">
    <location>
        <begin position="1057"/>
        <end position="1076"/>
    </location>
</feature>
<keyword evidence="2" id="KW-1003">Cell membrane</keyword>
<organism evidence="9 10">
    <name type="scientific">Streptacidiphilus pinicola</name>
    <dbReference type="NCBI Taxonomy" id="2219663"/>
    <lineage>
        <taxon>Bacteria</taxon>
        <taxon>Bacillati</taxon>
        <taxon>Actinomycetota</taxon>
        <taxon>Actinomycetes</taxon>
        <taxon>Kitasatosporales</taxon>
        <taxon>Streptomycetaceae</taxon>
        <taxon>Streptacidiphilus</taxon>
    </lineage>
</organism>
<gene>
    <name evidence="9" type="ORF">DN069_12860</name>
</gene>
<feature type="domain" description="ABC3 transporter permease C-terminal" evidence="8">
    <location>
        <begin position="960"/>
        <end position="1081"/>
    </location>
</feature>
<feature type="transmembrane region" description="Helical" evidence="7">
    <location>
        <begin position="523"/>
        <end position="542"/>
    </location>
</feature>
<evidence type="ECO:0000256" key="1">
    <source>
        <dbReference type="ARBA" id="ARBA00004651"/>
    </source>
</evidence>
<comment type="similarity">
    <text evidence="6">Belongs to the ABC-4 integral membrane protein family.</text>
</comment>
<reference evidence="9 10" key="1">
    <citation type="submission" date="2018-06" db="EMBL/GenBank/DDBJ databases">
        <title>Streptacidiphilus pinicola sp. nov., isolated from pine grove soil.</title>
        <authorList>
            <person name="Roh S.G."/>
            <person name="Park S."/>
            <person name="Kim M.-K."/>
            <person name="Yun B.-R."/>
            <person name="Park J."/>
            <person name="Kim M.J."/>
            <person name="Kim Y.S."/>
            <person name="Kim S.B."/>
        </authorList>
    </citation>
    <scope>NUCLEOTIDE SEQUENCE [LARGE SCALE GENOMIC DNA]</scope>
    <source>
        <strain evidence="9 10">MMS16-CNU450</strain>
    </source>
</reference>
<dbReference type="PANTHER" id="PTHR30572:SF4">
    <property type="entry name" value="ABC TRANSPORTER PERMEASE YTRF"/>
    <property type="match status" value="1"/>
</dbReference>
<evidence type="ECO:0000259" key="8">
    <source>
        <dbReference type="Pfam" id="PF02687"/>
    </source>
</evidence>
<sequence length="1090" mass="110629">MFGLVLRRARGRLPLAIAMLLTVLISTTVLTCLTAFGRSVGDAGVRRALQGPGHDRTTVLVEGTEGADQRPAEDAAVAAFGHTLFGRFPVAVDAVSHSRSYGLPGPSSTGGSDPDLTRLAALGRDHVQLLSGRWPAAAHGPGTGVEAAVPRAELARLRLDAHALPARVTLADRYGGGPTTVTVTGVYRALDATAPYWQLDPFGGREVQLNGFAGYGPMLVDDTVFTTRALPEDGRSWLLSPDLSTIRQPEADALRARVDPASSALEHADPFTVQTQLDAELDDVRAGAQASASDQLIGSLQLALLAAVALLLVVQLQGARQAPEDALLAARGATRRRVALLTALQALLLTLPAAVLAPLLTPVLLRLLAHGYGPLRQVPLDTSLNWRSWLVAGLCALGCAVLAAAPALLRGATDLLARAGQRHAVVGGVARSGADLALIALAVLAYRELGHSSADAGNGLGVDPVAVAAPSLALCAGTVVVLRLLPYAARLGGLLAARGRGLSAALVGWQLARRPGRTTGPTLLLVLAVATGVLALGQHSSWSASQSDQASFATADGLRIWGSTLPALGQGGRFGTLPGGDRIIPVARTQASLPDGSQSELLAVDAAGVAARVPIRADLLGGQSTARLFGPLVAAAPPHGAAGGVPLPGRPQRLDLRVTTRLTGFTAVAAPDGGAATASQQAGPTLQLQLRDRFGAVHLVETPTVPLSGATTLAVNLSGPAGTPLGAPAWPLTLAGVQVQVQPLPGVALSGRLTVQGIATAATADGPATTVAAPAGTSWSAYTPPAQSADASSQATTVVDGAGVLAFDYRTNQNILDAAITPASSGAGPAPTDNLPALATRDYLSAVAAKVGDVVPFPVGDATVRLRITGVLNAMPTAGSKAVVVDLSSLTRQLAALDATCPEPTEWWLPAAAPDDPVPARAAAALRALPGTQDVQLRGEVAAQLTDDPLGAGPQVTLLVLAVVAAVLAAIGFGAATAAAASERARENAVLRALGCPPRRLARTAAAEPAVLIVLGAAVGLAVGTLIVHLVVPLVVLTPTAQQPVPPVQVTLPLGRTFALVGAIVVVPVLTAFLSGRRSTTARPRPLEEL</sequence>
<dbReference type="RefSeq" id="WP_111501078.1">
    <property type="nucleotide sequence ID" value="NZ_QKYN01000046.1"/>
</dbReference>
<dbReference type="Proteomes" id="UP000248889">
    <property type="component" value="Unassembled WGS sequence"/>
</dbReference>
<feature type="transmembrane region" description="Helical" evidence="7">
    <location>
        <begin position="466"/>
        <end position="485"/>
    </location>
</feature>
<dbReference type="GO" id="GO:0005886">
    <property type="term" value="C:plasma membrane"/>
    <property type="evidence" value="ECO:0007669"/>
    <property type="project" value="UniProtKB-SubCell"/>
</dbReference>
<dbReference type="AlphaFoldDB" id="A0A2X0KDJ1"/>
<keyword evidence="4 7" id="KW-1133">Transmembrane helix</keyword>
<evidence type="ECO:0000256" key="2">
    <source>
        <dbReference type="ARBA" id="ARBA00022475"/>
    </source>
</evidence>
<evidence type="ECO:0000256" key="4">
    <source>
        <dbReference type="ARBA" id="ARBA00022989"/>
    </source>
</evidence>
<comment type="subcellular location">
    <subcellularLocation>
        <location evidence="1">Cell membrane</location>
        <topology evidence="1">Multi-pass membrane protein</topology>
    </subcellularLocation>
</comment>
<feature type="transmembrane region" description="Helical" evidence="7">
    <location>
        <begin position="338"/>
        <end position="369"/>
    </location>
</feature>
<dbReference type="GO" id="GO:0022857">
    <property type="term" value="F:transmembrane transporter activity"/>
    <property type="evidence" value="ECO:0007669"/>
    <property type="project" value="TreeGrafter"/>
</dbReference>
<keyword evidence="5 7" id="KW-0472">Membrane</keyword>